<name>A0A1M5RGJ1_9FIRM</name>
<dbReference type="Gene3D" id="1.10.10.10">
    <property type="entry name" value="Winged helix-like DNA-binding domain superfamily/Winged helix DNA-binding domain"/>
    <property type="match status" value="1"/>
</dbReference>
<dbReference type="EMBL" id="FQXI01000005">
    <property type="protein sequence ID" value="SHH25374.1"/>
    <property type="molecule type" value="Genomic_DNA"/>
</dbReference>
<dbReference type="PANTHER" id="PTHR40083">
    <property type="entry name" value="UPF0122 PROTEIN CBO2450/CLC_2298"/>
    <property type="match status" value="1"/>
</dbReference>
<comment type="similarity">
    <text evidence="1 3">Belongs to the UPF0122 family.</text>
</comment>
<dbReference type="InterPro" id="IPR007394">
    <property type="entry name" value="UPF0122"/>
</dbReference>
<dbReference type="Pfam" id="PF04297">
    <property type="entry name" value="UPF0122"/>
    <property type="match status" value="1"/>
</dbReference>
<protein>
    <recommendedName>
        <fullName evidence="3">UPF0122 protein SAMN02745245_00899</fullName>
    </recommendedName>
</protein>
<dbReference type="InterPro" id="IPR013324">
    <property type="entry name" value="RNA_pol_sigma_r3/r4-like"/>
</dbReference>
<comment type="function">
    <text evidence="2 3">Might take part in the signal recognition particle (SRP) pathway. This is inferred from the conservation of its genetic proximity to ftsY/ffh. May be a regulatory protein.</text>
</comment>
<dbReference type="AlphaFoldDB" id="A0A1M5RGJ1"/>
<dbReference type="HAMAP" id="MF_00245">
    <property type="entry name" value="UPF0122"/>
    <property type="match status" value="1"/>
</dbReference>
<evidence type="ECO:0000256" key="1">
    <source>
        <dbReference type="ARBA" id="ARBA00008720"/>
    </source>
</evidence>
<feature type="coiled-coil region" evidence="4">
    <location>
        <begin position="41"/>
        <end position="82"/>
    </location>
</feature>
<evidence type="ECO:0000256" key="3">
    <source>
        <dbReference type="HAMAP-Rule" id="MF_00245"/>
    </source>
</evidence>
<dbReference type="InterPro" id="IPR054831">
    <property type="entry name" value="UPF0122_fam_protein"/>
</dbReference>
<evidence type="ECO:0000313" key="5">
    <source>
        <dbReference type="EMBL" id="SHH25374.1"/>
    </source>
</evidence>
<evidence type="ECO:0000256" key="2">
    <source>
        <dbReference type="ARBA" id="ARBA00024764"/>
    </source>
</evidence>
<dbReference type="Proteomes" id="UP000184032">
    <property type="component" value="Unassembled WGS sequence"/>
</dbReference>
<dbReference type="RefSeq" id="WP_234945631.1">
    <property type="nucleotide sequence ID" value="NZ_FQXI01000005.1"/>
</dbReference>
<dbReference type="NCBIfam" id="NF045758">
    <property type="entry name" value="YlxM"/>
    <property type="match status" value="1"/>
</dbReference>
<dbReference type="InterPro" id="IPR036388">
    <property type="entry name" value="WH-like_DNA-bd_sf"/>
</dbReference>
<keyword evidence="4" id="KW-0175">Coiled coil</keyword>
<dbReference type="STRING" id="1120995.SAMN02745245_00899"/>
<sequence length="118" mass="14089">MIENVIEMNMLLDFYGKLLSEKQFKSMEMYYNYDYSLNEIAKELDISKQAVSNNLKRAEVNLKEYERDLKLIENFNTKEKEKRCLKDLFNDLETNSKDLDCITLNKIYSIIFGEEEVC</sequence>
<gene>
    <name evidence="5" type="ORF">SAMN02745245_00899</name>
</gene>
<dbReference type="PANTHER" id="PTHR40083:SF1">
    <property type="entry name" value="UPF0122 PROTEIN YLXM"/>
    <property type="match status" value="1"/>
</dbReference>
<accession>A0A1M5RGJ1</accession>
<evidence type="ECO:0000313" key="6">
    <source>
        <dbReference type="Proteomes" id="UP000184032"/>
    </source>
</evidence>
<dbReference type="SUPFAM" id="SSF88659">
    <property type="entry name" value="Sigma3 and sigma4 domains of RNA polymerase sigma factors"/>
    <property type="match status" value="1"/>
</dbReference>
<organism evidence="5 6">
    <name type="scientific">Anaerosphaera aminiphila DSM 21120</name>
    <dbReference type="NCBI Taxonomy" id="1120995"/>
    <lineage>
        <taxon>Bacteria</taxon>
        <taxon>Bacillati</taxon>
        <taxon>Bacillota</taxon>
        <taxon>Tissierellia</taxon>
        <taxon>Tissierellales</taxon>
        <taxon>Peptoniphilaceae</taxon>
        <taxon>Anaerosphaera</taxon>
    </lineage>
</organism>
<reference evidence="5 6" key="1">
    <citation type="submission" date="2016-11" db="EMBL/GenBank/DDBJ databases">
        <authorList>
            <person name="Jaros S."/>
            <person name="Januszkiewicz K."/>
            <person name="Wedrychowicz H."/>
        </authorList>
    </citation>
    <scope>NUCLEOTIDE SEQUENCE [LARGE SCALE GENOMIC DNA]</scope>
    <source>
        <strain evidence="5 6">DSM 21120</strain>
    </source>
</reference>
<proteinExistence type="inferred from homology"/>
<keyword evidence="6" id="KW-1185">Reference proteome</keyword>
<evidence type="ECO:0000256" key="4">
    <source>
        <dbReference type="SAM" id="Coils"/>
    </source>
</evidence>